<sequence>MAAQMFGFKTKARKLREKTQAELDSGERLEAPAVAVQLFAQPNRLSGTAQAWRGIVSFVTDDGRQAVIGSAQVQEVRAGDDGAYTILLAPSAPFTAIEVTPGVHHEKWLTIQDQVWRPRSQREQ</sequence>
<evidence type="ECO:0000313" key="2">
    <source>
        <dbReference type="Proteomes" id="UP001596012"/>
    </source>
</evidence>
<dbReference type="RefSeq" id="WP_165342908.1">
    <property type="nucleotide sequence ID" value="NZ_JBHSFG010000006.1"/>
</dbReference>
<gene>
    <name evidence="1" type="ORF">ACFPH6_03265</name>
</gene>
<keyword evidence="2" id="KW-1185">Reference proteome</keyword>
<dbReference type="EMBL" id="JBHSFG010000006">
    <property type="protein sequence ID" value="MFC4463631.1"/>
    <property type="molecule type" value="Genomic_DNA"/>
</dbReference>
<reference evidence="2" key="1">
    <citation type="journal article" date="2019" name="Int. J. Syst. Evol. Microbiol.">
        <title>The Global Catalogue of Microorganisms (GCM) 10K type strain sequencing project: providing services to taxonomists for standard genome sequencing and annotation.</title>
        <authorList>
            <consortium name="The Broad Institute Genomics Platform"/>
            <consortium name="The Broad Institute Genome Sequencing Center for Infectious Disease"/>
            <person name="Wu L."/>
            <person name="Ma J."/>
        </authorList>
    </citation>
    <scope>NUCLEOTIDE SEQUENCE [LARGE SCALE GENOMIC DNA]</scope>
    <source>
        <strain evidence="2">DT43</strain>
    </source>
</reference>
<protein>
    <submittedName>
        <fullName evidence="1">Uncharacterized protein</fullName>
    </submittedName>
</protein>
<evidence type="ECO:0000313" key="1">
    <source>
        <dbReference type="EMBL" id="MFC4463631.1"/>
    </source>
</evidence>
<comment type="caution">
    <text evidence="1">The sequence shown here is derived from an EMBL/GenBank/DDBJ whole genome shotgun (WGS) entry which is preliminary data.</text>
</comment>
<accession>A0ABV8YH70</accession>
<organism evidence="1 2">
    <name type="scientific">Streptomyces xiangluensis</name>
    <dbReference type="NCBI Taxonomy" id="2665720"/>
    <lineage>
        <taxon>Bacteria</taxon>
        <taxon>Bacillati</taxon>
        <taxon>Actinomycetota</taxon>
        <taxon>Actinomycetes</taxon>
        <taxon>Kitasatosporales</taxon>
        <taxon>Streptomycetaceae</taxon>
        <taxon>Streptomyces</taxon>
    </lineage>
</organism>
<proteinExistence type="predicted"/>
<dbReference type="Proteomes" id="UP001596012">
    <property type="component" value="Unassembled WGS sequence"/>
</dbReference>
<name>A0ABV8YH70_9ACTN</name>